<keyword evidence="1 9" id="KW-0547">Nucleotide-binding</keyword>
<dbReference type="CDD" id="cd17932">
    <property type="entry name" value="DEXQc_UvrD"/>
    <property type="match status" value="1"/>
</dbReference>
<dbReference type="EMBL" id="SGBD01000001">
    <property type="protein sequence ID" value="RZD15097.1"/>
    <property type="molecule type" value="Genomic_DNA"/>
</dbReference>
<dbReference type="Proteomes" id="UP000320813">
    <property type="component" value="Unassembled WGS sequence"/>
</dbReference>
<keyword evidence="3 9" id="KW-0347">Helicase</keyword>
<evidence type="ECO:0000256" key="5">
    <source>
        <dbReference type="ARBA" id="ARBA00023235"/>
    </source>
</evidence>
<dbReference type="PANTHER" id="PTHR11070">
    <property type="entry name" value="UVRD / RECB / PCRA DNA HELICASE FAMILY MEMBER"/>
    <property type="match status" value="1"/>
</dbReference>
<keyword evidence="2 9" id="KW-0378">Hydrolase</keyword>
<comment type="caution">
    <text evidence="11">The sequence shown here is derived from an EMBL/GenBank/DDBJ whole genome shotgun (WGS) entry which is preliminary data.</text>
</comment>
<comment type="catalytic activity">
    <reaction evidence="6">
        <text>Couples ATP hydrolysis with the unwinding of duplex DNA by translocating in the 3'-5' direction.</text>
        <dbReference type="EC" id="5.6.2.4"/>
    </reaction>
</comment>
<dbReference type="InterPro" id="IPR027417">
    <property type="entry name" value="P-loop_NTPase"/>
</dbReference>
<evidence type="ECO:0000256" key="2">
    <source>
        <dbReference type="ARBA" id="ARBA00022801"/>
    </source>
</evidence>
<evidence type="ECO:0000313" key="11">
    <source>
        <dbReference type="EMBL" id="RZD15097.1"/>
    </source>
</evidence>
<proteinExistence type="predicted"/>
<dbReference type="SUPFAM" id="SSF52540">
    <property type="entry name" value="P-loop containing nucleoside triphosphate hydrolases"/>
    <property type="match status" value="1"/>
</dbReference>
<dbReference type="AlphaFoldDB" id="A0A519BCY6"/>
<dbReference type="GO" id="GO:0003677">
    <property type="term" value="F:DNA binding"/>
    <property type="evidence" value="ECO:0007669"/>
    <property type="project" value="InterPro"/>
</dbReference>
<dbReference type="PROSITE" id="PS51198">
    <property type="entry name" value="UVRD_HELICASE_ATP_BIND"/>
    <property type="match status" value="1"/>
</dbReference>
<dbReference type="InterPro" id="IPR014016">
    <property type="entry name" value="UvrD-like_ATP-bd"/>
</dbReference>
<organism evidence="11 12">
    <name type="scientific">Candidatus Acidulodesulfobacterium ferriphilum</name>
    <dbReference type="NCBI Taxonomy" id="2597223"/>
    <lineage>
        <taxon>Bacteria</taxon>
        <taxon>Deltaproteobacteria</taxon>
        <taxon>Candidatus Acidulodesulfobacterales</taxon>
        <taxon>Candidatus Acidulodesulfobacterium</taxon>
    </lineage>
</organism>
<dbReference type="CDD" id="cd18807">
    <property type="entry name" value="SF1_C_UvrD"/>
    <property type="match status" value="1"/>
</dbReference>
<feature type="domain" description="UvrD-like helicase ATP-binding" evidence="10">
    <location>
        <begin position="271"/>
        <end position="489"/>
    </location>
</feature>
<dbReference type="PANTHER" id="PTHR11070:SF2">
    <property type="entry name" value="ATP-DEPENDENT DNA HELICASE SRS2"/>
    <property type="match status" value="1"/>
</dbReference>
<evidence type="ECO:0000256" key="7">
    <source>
        <dbReference type="ARBA" id="ARBA00034808"/>
    </source>
</evidence>
<dbReference type="GO" id="GO:0005524">
    <property type="term" value="F:ATP binding"/>
    <property type="evidence" value="ECO:0007669"/>
    <property type="project" value="UniProtKB-UniRule"/>
</dbReference>
<dbReference type="GO" id="GO:0016887">
    <property type="term" value="F:ATP hydrolysis activity"/>
    <property type="evidence" value="ECO:0007669"/>
    <property type="project" value="RHEA"/>
</dbReference>
<gene>
    <name evidence="11" type="ORF">EVJ47_02155</name>
</gene>
<comment type="catalytic activity">
    <reaction evidence="8">
        <text>ATP + H2O = ADP + phosphate + H(+)</text>
        <dbReference type="Rhea" id="RHEA:13065"/>
        <dbReference type="ChEBI" id="CHEBI:15377"/>
        <dbReference type="ChEBI" id="CHEBI:15378"/>
        <dbReference type="ChEBI" id="CHEBI:30616"/>
        <dbReference type="ChEBI" id="CHEBI:43474"/>
        <dbReference type="ChEBI" id="CHEBI:456216"/>
        <dbReference type="EC" id="5.6.2.4"/>
    </reaction>
</comment>
<evidence type="ECO:0000256" key="8">
    <source>
        <dbReference type="ARBA" id="ARBA00048988"/>
    </source>
</evidence>
<reference evidence="11 12" key="1">
    <citation type="submission" date="2019-01" db="EMBL/GenBank/DDBJ databases">
        <title>Insights into ecological role of a new deltaproteobacterial order Candidatus Sinidesulfobacterales (Sva0485) by metagenomics and metatranscriptomics.</title>
        <authorList>
            <person name="Tan S."/>
            <person name="Liu J."/>
            <person name="Fang Y."/>
            <person name="Hedlund B.P."/>
            <person name="Lian Z.H."/>
            <person name="Huang L.Y."/>
            <person name="Li J.T."/>
            <person name="Huang L.N."/>
            <person name="Li W.J."/>
            <person name="Jiang H.C."/>
            <person name="Dong H.L."/>
            <person name="Shu W.S."/>
        </authorList>
    </citation>
    <scope>NUCLEOTIDE SEQUENCE [LARGE SCALE GENOMIC DNA]</scope>
    <source>
        <strain evidence="11">AP3</strain>
    </source>
</reference>
<dbReference type="GO" id="GO:0005829">
    <property type="term" value="C:cytosol"/>
    <property type="evidence" value="ECO:0007669"/>
    <property type="project" value="TreeGrafter"/>
</dbReference>
<keyword evidence="5" id="KW-0413">Isomerase</keyword>
<evidence type="ECO:0000256" key="3">
    <source>
        <dbReference type="ARBA" id="ARBA00022806"/>
    </source>
</evidence>
<dbReference type="GO" id="GO:0043138">
    <property type="term" value="F:3'-5' DNA helicase activity"/>
    <property type="evidence" value="ECO:0007669"/>
    <property type="project" value="UniProtKB-EC"/>
</dbReference>
<dbReference type="InterPro" id="IPR000212">
    <property type="entry name" value="DNA_helicase_UvrD/REP"/>
</dbReference>
<sequence length="680" mass="78660">MINLYFKNFNFNLSNFIGIAIFSEDKKKSFIKNLTNLELDYNVISFIKMKSSLRLYNKNKISRPLNFPLKDIEELFSSKFIILEDLFIENLTDAVLFNAICDFVLHNKIILCPVIADNFDLQRIYDNFNKNFYEDLIIDIFKLRLGLLTATRIIYDRSSEFATAITYIIKKISELGFLRHGSNRQNPFGNPCLKFMGKDNFTIMLRIHPLKKIIAIRDEFIGDSKIMLNISFNDIYFNPDEIINKIKIFPFIVRGIKNVPNNKKTVKFKYDKLSKIQDISIKELNSAHLVIAGAGSGKTRLIVNKFLYLMNFMPPGEILVLTYTNNAADEIKNRIGRLCTGDNLNIKKILNITTYHSFFYSIIREYYLELGFKSAPLVKEQACENIKSGFISYDDMILNVLKLFKNKNIVYDIASRFKYILVDEYQDLDFLSDIIIKKIDSGRGITMYAGDDDQSIYGFNGGDSTNLLFFDLFYSSGKLFIMQYNYRSNSKIINFCNSLLNNINFRFPKKMIQSEGDNMLSDENAIDILSFESKNSEERFIIGRFNLYLAKGGNVGILVRTQKEEDNFKKILKEMNPEVYANSKNWFIGTIHKSKGMEFDTVFIANANNGNIPHSKSLTQAYSKNKKSKNLNHPFQFFLNNDINGNSAYDDEIKLFYVAVSRAKKKVFITYSGKKSEFLA</sequence>
<dbReference type="EC" id="5.6.2.4" evidence="7"/>
<dbReference type="Pfam" id="PF13361">
    <property type="entry name" value="UvrD_C"/>
    <property type="match status" value="1"/>
</dbReference>
<accession>A0A519BCY6</accession>
<dbReference type="Pfam" id="PF00580">
    <property type="entry name" value="UvrD-helicase"/>
    <property type="match status" value="2"/>
</dbReference>
<evidence type="ECO:0000313" key="12">
    <source>
        <dbReference type="Proteomes" id="UP000320813"/>
    </source>
</evidence>
<protein>
    <recommendedName>
        <fullName evidence="7">DNA 3'-5' helicase</fullName>
        <ecNumber evidence="7">5.6.2.4</ecNumber>
    </recommendedName>
</protein>
<dbReference type="InterPro" id="IPR014017">
    <property type="entry name" value="DNA_helicase_UvrD-like_C"/>
</dbReference>
<feature type="binding site" evidence="9">
    <location>
        <begin position="292"/>
        <end position="299"/>
    </location>
    <ligand>
        <name>ATP</name>
        <dbReference type="ChEBI" id="CHEBI:30616"/>
    </ligand>
</feature>
<dbReference type="Gene3D" id="3.40.50.300">
    <property type="entry name" value="P-loop containing nucleotide triphosphate hydrolases"/>
    <property type="match status" value="2"/>
</dbReference>
<evidence type="ECO:0000256" key="9">
    <source>
        <dbReference type="PROSITE-ProRule" id="PRU00560"/>
    </source>
</evidence>
<evidence type="ECO:0000256" key="1">
    <source>
        <dbReference type="ARBA" id="ARBA00022741"/>
    </source>
</evidence>
<evidence type="ECO:0000256" key="4">
    <source>
        <dbReference type="ARBA" id="ARBA00022840"/>
    </source>
</evidence>
<evidence type="ECO:0000256" key="6">
    <source>
        <dbReference type="ARBA" id="ARBA00034617"/>
    </source>
</evidence>
<name>A0A519BCY6_9DELT</name>
<evidence type="ECO:0000259" key="10">
    <source>
        <dbReference type="PROSITE" id="PS51198"/>
    </source>
</evidence>
<dbReference type="GO" id="GO:0000725">
    <property type="term" value="P:recombinational repair"/>
    <property type="evidence" value="ECO:0007669"/>
    <property type="project" value="TreeGrafter"/>
</dbReference>
<keyword evidence="4 9" id="KW-0067">ATP-binding</keyword>